<reference evidence="3 4" key="1">
    <citation type="submission" date="2018-11" db="EMBL/GenBank/DDBJ databases">
        <authorList>
            <person name="Lopez-Roques C."/>
            <person name="Donnadieu C."/>
            <person name="Bouchez O."/>
            <person name="Klopp C."/>
            <person name="Cabau C."/>
            <person name="Zahm M."/>
        </authorList>
    </citation>
    <scope>NUCLEOTIDE SEQUENCE [LARGE SCALE GENOMIC DNA]</scope>
    <source>
        <strain evidence="3">RS831</strain>
        <tissue evidence="3">Whole body</tissue>
    </source>
</reference>
<dbReference type="PANTHER" id="PTHR37984">
    <property type="entry name" value="PROTEIN CBG26694"/>
    <property type="match status" value="1"/>
</dbReference>
<dbReference type="Gene3D" id="3.30.420.10">
    <property type="entry name" value="Ribonuclease H-like superfamily/Ribonuclease H"/>
    <property type="match status" value="1"/>
</dbReference>
<dbReference type="SUPFAM" id="SSF53098">
    <property type="entry name" value="Ribonuclease H-like"/>
    <property type="match status" value="1"/>
</dbReference>
<accession>A0A3S2PY38</accession>
<dbReference type="Pfam" id="PF00665">
    <property type="entry name" value="rve"/>
    <property type="match status" value="1"/>
</dbReference>
<evidence type="ECO:0000256" key="1">
    <source>
        <dbReference type="SAM" id="MobiDB-lite"/>
    </source>
</evidence>
<feature type="compositionally biased region" description="Basic and acidic residues" evidence="1">
    <location>
        <begin position="388"/>
        <end position="400"/>
    </location>
</feature>
<evidence type="ECO:0000313" key="3">
    <source>
        <dbReference type="EMBL" id="RVE73026.1"/>
    </source>
</evidence>
<feature type="region of interest" description="Disordered" evidence="1">
    <location>
        <begin position="339"/>
        <end position="409"/>
    </location>
</feature>
<feature type="region of interest" description="Disordered" evidence="1">
    <location>
        <begin position="304"/>
        <end position="326"/>
    </location>
</feature>
<dbReference type="GO" id="GO:0003676">
    <property type="term" value="F:nucleic acid binding"/>
    <property type="evidence" value="ECO:0007669"/>
    <property type="project" value="InterPro"/>
</dbReference>
<reference evidence="3 4" key="2">
    <citation type="submission" date="2019-01" db="EMBL/GenBank/DDBJ databases">
        <title>A chromosome length genome reference of the Java medaka (oryzias javanicus).</title>
        <authorList>
            <person name="Herpin A."/>
            <person name="Takehana Y."/>
            <person name="Naruse K."/>
            <person name="Ansai S."/>
            <person name="Kawaguchi M."/>
        </authorList>
    </citation>
    <scope>NUCLEOTIDE SEQUENCE [LARGE SCALE GENOMIC DNA]</scope>
    <source>
        <strain evidence="3">RS831</strain>
        <tissue evidence="3">Whole body</tissue>
    </source>
</reference>
<dbReference type="AlphaFoldDB" id="A0A3S2PY38"/>
<organism evidence="3 4">
    <name type="scientific">Oryzias javanicus</name>
    <name type="common">Javanese ricefish</name>
    <name type="synonym">Aplocheilus javanicus</name>
    <dbReference type="NCBI Taxonomy" id="123683"/>
    <lineage>
        <taxon>Eukaryota</taxon>
        <taxon>Metazoa</taxon>
        <taxon>Chordata</taxon>
        <taxon>Craniata</taxon>
        <taxon>Vertebrata</taxon>
        <taxon>Euteleostomi</taxon>
        <taxon>Actinopterygii</taxon>
        <taxon>Neopterygii</taxon>
        <taxon>Teleostei</taxon>
        <taxon>Neoteleostei</taxon>
        <taxon>Acanthomorphata</taxon>
        <taxon>Ovalentaria</taxon>
        <taxon>Atherinomorphae</taxon>
        <taxon>Beloniformes</taxon>
        <taxon>Adrianichthyidae</taxon>
        <taxon>Oryziinae</taxon>
        <taxon>Oryzias</taxon>
    </lineage>
</organism>
<name>A0A3S2PY38_ORYJA</name>
<evidence type="ECO:0000313" key="4">
    <source>
        <dbReference type="Proteomes" id="UP000283210"/>
    </source>
</evidence>
<proteinExistence type="predicted"/>
<feature type="domain" description="Integrase catalytic" evidence="2">
    <location>
        <begin position="18"/>
        <end position="176"/>
    </location>
</feature>
<dbReference type="Proteomes" id="UP000283210">
    <property type="component" value="Chromosome 5"/>
</dbReference>
<dbReference type="InterPro" id="IPR050951">
    <property type="entry name" value="Retrovirus_Pol_polyprotein"/>
</dbReference>
<dbReference type="PANTHER" id="PTHR37984:SF15">
    <property type="entry name" value="INTEGRASE CATALYTIC DOMAIN-CONTAINING PROTEIN"/>
    <property type="match status" value="1"/>
</dbReference>
<feature type="compositionally biased region" description="Basic and acidic residues" evidence="1">
    <location>
        <begin position="350"/>
        <end position="366"/>
    </location>
</feature>
<dbReference type="FunFam" id="3.30.420.10:FF:000032">
    <property type="entry name" value="Retrovirus-related Pol polyprotein from transposon 297-like Protein"/>
    <property type="match status" value="1"/>
</dbReference>
<evidence type="ECO:0000259" key="2">
    <source>
        <dbReference type="PROSITE" id="PS50994"/>
    </source>
</evidence>
<protein>
    <recommendedName>
        <fullName evidence="2">Integrase catalytic domain-containing protein</fullName>
    </recommendedName>
</protein>
<gene>
    <name evidence="3" type="ORF">OJAV_G00044970</name>
</gene>
<dbReference type="OrthoDB" id="67700at2759"/>
<dbReference type="EMBL" id="CM012441">
    <property type="protein sequence ID" value="RVE73026.1"/>
    <property type="molecule type" value="Genomic_DNA"/>
</dbReference>
<dbReference type="PROSITE" id="PS50994">
    <property type="entry name" value="INTEGRASE"/>
    <property type="match status" value="1"/>
</dbReference>
<keyword evidence="4" id="KW-1185">Reference proteome</keyword>
<dbReference type="InterPro" id="IPR012337">
    <property type="entry name" value="RNaseH-like_sf"/>
</dbReference>
<sequence>MCLLQNGAIRRAPLHPIRTSYPFEVVGVDFLSLGRPEDRYQYILVITDLFTKYAIAVPARDQTAETTVQLLYDRLVHTFGCPERILTDRGASFESALMAQLCQLYGCKKSRTTPYHPQGNGACERFNQTLIRLLSSLTEVQQQQWPTRLPALVQAYNNTVHSTTGITPHYGVFGRHARLPVDWVTDLSSGTSHHTLEGWVKKHHEALQHAHQAVKRHSEDKRGPQQTRYIQNARLVPLLPGERVLIRNFRWRSKGKLAPRWGSEPFVILRQLGEDHPTYLVHPEGKETPTRTVHRNNLRPCLLQGATATPHPAPEETQPSLPPPTRWLPRLILNQVSPTAQREVPAAAPEQDHPPEREAALEPELRRSHRSNLGPANPEVQLSARAVGGKEDHLLGREAEPPLPPPFLH</sequence>
<dbReference type="GO" id="GO:0015074">
    <property type="term" value="P:DNA integration"/>
    <property type="evidence" value="ECO:0007669"/>
    <property type="project" value="InterPro"/>
</dbReference>
<dbReference type="InterPro" id="IPR001584">
    <property type="entry name" value="Integrase_cat-core"/>
</dbReference>
<dbReference type="InterPro" id="IPR036397">
    <property type="entry name" value="RNaseH_sf"/>
</dbReference>